<feature type="compositionally biased region" description="Low complexity" evidence="1">
    <location>
        <begin position="288"/>
        <end position="298"/>
    </location>
</feature>
<dbReference type="OrthoDB" id="21513at2759"/>
<feature type="compositionally biased region" description="Polar residues" evidence="1">
    <location>
        <begin position="265"/>
        <end position="275"/>
    </location>
</feature>
<evidence type="ECO:0000313" key="2">
    <source>
        <dbReference type="EMBL" id="KAJ5088012.1"/>
    </source>
</evidence>
<protein>
    <recommendedName>
        <fullName evidence="4">RNA polymerase II transcription factor SIII, subunit A</fullName>
    </recommendedName>
</protein>
<reference evidence="2" key="2">
    <citation type="journal article" date="2023" name="IMA Fungus">
        <title>Comparative genomic study of the Penicillium genus elucidates a diverse pangenome and 15 lateral gene transfer events.</title>
        <authorList>
            <person name="Petersen C."/>
            <person name="Sorensen T."/>
            <person name="Nielsen M.R."/>
            <person name="Sondergaard T.E."/>
            <person name="Sorensen J.L."/>
            <person name="Fitzpatrick D.A."/>
            <person name="Frisvad J.C."/>
            <person name="Nielsen K.L."/>
        </authorList>
    </citation>
    <scope>NUCLEOTIDE SEQUENCE</scope>
    <source>
        <strain evidence="2">IBT 30069</strain>
    </source>
</reference>
<dbReference type="Gene3D" id="6.10.250.3180">
    <property type="match status" value="1"/>
</dbReference>
<reference evidence="2" key="1">
    <citation type="submission" date="2022-11" db="EMBL/GenBank/DDBJ databases">
        <authorList>
            <person name="Petersen C."/>
        </authorList>
    </citation>
    <scope>NUCLEOTIDE SEQUENCE</scope>
    <source>
        <strain evidence="2">IBT 30069</strain>
    </source>
</reference>
<dbReference type="EMBL" id="JAPQKH010000007">
    <property type="protein sequence ID" value="KAJ5088012.1"/>
    <property type="molecule type" value="Genomic_DNA"/>
</dbReference>
<dbReference type="GO" id="GO:0070449">
    <property type="term" value="C:elongin complex"/>
    <property type="evidence" value="ECO:0007669"/>
    <property type="project" value="InterPro"/>
</dbReference>
<dbReference type="GO" id="GO:0006368">
    <property type="term" value="P:transcription elongation by RNA polymerase II"/>
    <property type="evidence" value="ECO:0007669"/>
    <property type="project" value="InterPro"/>
</dbReference>
<feature type="region of interest" description="Disordered" evidence="1">
    <location>
        <begin position="127"/>
        <end position="153"/>
    </location>
</feature>
<name>A0A9W9EU15_9EURO</name>
<accession>A0A9W9EU15</accession>
<dbReference type="AlphaFoldDB" id="A0A9W9EU15"/>
<evidence type="ECO:0008006" key="4">
    <source>
        <dbReference type="Google" id="ProtNLM"/>
    </source>
</evidence>
<dbReference type="InterPro" id="IPR010684">
    <property type="entry name" value="RNA_pol_II_trans_fac_SIII_A"/>
</dbReference>
<dbReference type="Pfam" id="PF06881">
    <property type="entry name" value="Elongin_A"/>
    <property type="match status" value="1"/>
</dbReference>
<dbReference type="Proteomes" id="UP001149165">
    <property type="component" value="Unassembled WGS sequence"/>
</dbReference>
<evidence type="ECO:0000256" key="1">
    <source>
        <dbReference type="SAM" id="MobiDB-lite"/>
    </source>
</evidence>
<gene>
    <name evidence="2" type="ORF">N7456_011628</name>
</gene>
<sequence length="337" mass="37113">MPAPSLLQLATSTAIKHVKLLNDVGNLPYALVRPILLKVDNPEKLHSMEQLSPHLADEDQEIWLEFIKRDIPQWDRYELPKSTKKWYEIYCDLQEDVQRSLDADAEKMKMALDGIKSERTRLTPKIIAGPKGKSTRSFRPGPSIRSEPRKPTIFTPQRRNNALAIPTKHLTNRATQVRRAPRSLIEVHRRPTDPPVPAAAGSALSASKRVDKDARAPVAPGRLNQHPSSSSLAEREARLRAIAAGNPLPSSNTNTVRKVPIPSRHATSPTKQPNLKRSATSPPPPPSANSGGAANSARASDKPAAPPNPASNSAPRPAMPRKRPDSVFIQPKRRRIT</sequence>
<evidence type="ECO:0000313" key="3">
    <source>
        <dbReference type="Proteomes" id="UP001149165"/>
    </source>
</evidence>
<dbReference type="PANTHER" id="PTHR15141">
    <property type="entry name" value="TRANSCRIPTION ELONGATION FACTOR B POLYPEPTIDE 3"/>
    <property type="match status" value="1"/>
</dbReference>
<feature type="region of interest" description="Disordered" evidence="1">
    <location>
        <begin position="186"/>
        <end position="337"/>
    </location>
</feature>
<organism evidence="2 3">
    <name type="scientific">Penicillium angulare</name>
    <dbReference type="NCBI Taxonomy" id="116970"/>
    <lineage>
        <taxon>Eukaryota</taxon>
        <taxon>Fungi</taxon>
        <taxon>Dikarya</taxon>
        <taxon>Ascomycota</taxon>
        <taxon>Pezizomycotina</taxon>
        <taxon>Eurotiomycetes</taxon>
        <taxon>Eurotiomycetidae</taxon>
        <taxon>Eurotiales</taxon>
        <taxon>Aspergillaceae</taxon>
        <taxon>Penicillium</taxon>
    </lineage>
</organism>
<comment type="caution">
    <text evidence="2">The sequence shown here is derived from an EMBL/GenBank/DDBJ whole genome shotgun (WGS) entry which is preliminary data.</text>
</comment>
<dbReference type="InterPro" id="IPR051870">
    <property type="entry name" value="Elongin-A_domain"/>
</dbReference>
<keyword evidence="3" id="KW-1185">Reference proteome</keyword>
<dbReference type="PANTHER" id="PTHR15141:SF76">
    <property type="entry name" value="TRANSCRIPTION ELONGATION FACTOR B POLYPEPTIDE 3"/>
    <property type="match status" value="1"/>
</dbReference>
<proteinExistence type="predicted"/>